<gene>
    <name evidence="1" type="ORF">JCGZ_18163</name>
</gene>
<sequence length="63" mass="7104">MSNRELGAQQWEELKRSCPRSQGITADRYVLAHPRKSRCPESPPGCSSPVCRQKLGSREAETF</sequence>
<dbReference type="Proteomes" id="UP000027138">
    <property type="component" value="Unassembled WGS sequence"/>
</dbReference>
<keyword evidence="2" id="KW-1185">Reference proteome</keyword>
<reference evidence="1 2" key="1">
    <citation type="journal article" date="2014" name="PLoS ONE">
        <title>Global Analysis of Gene Expression Profiles in Physic Nut (Jatropha curcas L.) Seedlings Exposed to Salt Stress.</title>
        <authorList>
            <person name="Zhang L."/>
            <person name="Zhang C."/>
            <person name="Wu P."/>
            <person name="Chen Y."/>
            <person name="Li M."/>
            <person name="Jiang H."/>
            <person name="Wu G."/>
        </authorList>
    </citation>
    <scope>NUCLEOTIDE SEQUENCE [LARGE SCALE GENOMIC DNA]</scope>
    <source>
        <strain evidence="2">cv. GZQX0401</strain>
        <tissue evidence="1">Young leaves</tissue>
    </source>
</reference>
<organism evidence="1 2">
    <name type="scientific">Jatropha curcas</name>
    <name type="common">Barbados nut</name>
    <dbReference type="NCBI Taxonomy" id="180498"/>
    <lineage>
        <taxon>Eukaryota</taxon>
        <taxon>Viridiplantae</taxon>
        <taxon>Streptophyta</taxon>
        <taxon>Embryophyta</taxon>
        <taxon>Tracheophyta</taxon>
        <taxon>Spermatophyta</taxon>
        <taxon>Magnoliopsida</taxon>
        <taxon>eudicotyledons</taxon>
        <taxon>Gunneridae</taxon>
        <taxon>Pentapetalae</taxon>
        <taxon>rosids</taxon>
        <taxon>fabids</taxon>
        <taxon>Malpighiales</taxon>
        <taxon>Euphorbiaceae</taxon>
        <taxon>Crotonoideae</taxon>
        <taxon>Jatropheae</taxon>
        <taxon>Jatropha</taxon>
    </lineage>
</organism>
<name>A0A067K286_JATCU</name>
<dbReference type="AlphaFoldDB" id="A0A067K286"/>
<accession>A0A067K286</accession>
<protein>
    <submittedName>
        <fullName evidence="1">Uncharacterized protein</fullName>
    </submittedName>
</protein>
<proteinExistence type="predicted"/>
<dbReference type="EMBL" id="KK914694">
    <property type="protein sequence ID" value="KDP30326.1"/>
    <property type="molecule type" value="Genomic_DNA"/>
</dbReference>
<evidence type="ECO:0000313" key="2">
    <source>
        <dbReference type="Proteomes" id="UP000027138"/>
    </source>
</evidence>
<evidence type="ECO:0000313" key="1">
    <source>
        <dbReference type="EMBL" id="KDP30326.1"/>
    </source>
</evidence>